<protein>
    <submittedName>
        <fullName evidence="3">Uncharacterized protein</fullName>
    </submittedName>
</protein>
<proteinExistence type="predicted"/>
<gene>
    <name evidence="3" type="ORF">MKK62_09030</name>
</gene>
<evidence type="ECO:0000256" key="1">
    <source>
        <dbReference type="SAM" id="MobiDB-lite"/>
    </source>
</evidence>
<feature type="signal peptide" evidence="2">
    <location>
        <begin position="1"/>
        <end position="25"/>
    </location>
</feature>
<dbReference type="EMBL" id="CP092488">
    <property type="protein sequence ID" value="UMB71369.1"/>
    <property type="molecule type" value="Genomic_DNA"/>
</dbReference>
<feature type="region of interest" description="Disordered" evidence="1">
    <location>
        <begin position="25"/>
        <end position="45"/>
    </location>
</feature>
<feature type="chain" id="PRO_5047508302" evidence="2">
    <location>
        <begin position="26"/>
        <end position="168"/>
    </location>
</feature>
<organism evidence="3 4">
    <name type="scientific">Mycobacterium paraterrae</name>
    <dbReference type="NCBI Taxonomy" id="577492"/>
    <lineage>
        <taxon>Bacteria</taxon>
        <taxon>Bacillati</taxon>
        <taxon>Actinomycetota</taxon>
        <taxon>Actinomycetes</taxon>
        <taxon>Mycobacteriales</taxon>
        <taxon>Mycobacteriaceae</taxon>
        <taxon>Mycobacterium</taxon>
    </lineage>
</organism>
<evidence type="ECO:0000313" key="4">
    <source>
        <dbReference type="Proteomes" id="UP001055336"/>
    </source>
</evidence>
<dbReference type="Proteomes" id="UP001055336">
    <property type="component" value="Chromosome"/>
</dbReference>
<name>A0ABY3VPK4_9MYCO</name>
<evidence type="ECO:0000256" key="2">
    <source>
        <dbReference type="SAM" id="SignalP"/>
    </source>
</evidence>
<dbReference type="RefSeq" id="WP_240263120.1">
    <property type="nucleotide sequence ID" value="NZ_CP092488.2"/>
</dbReference>
<keyword evidence="4" id="KW-1185">Reference proteome</keyword>
<accession>A0ABY3VPK4</accession>
<keyword evidence="2" id="KW-0732">Signal</keyword>
<evidence type="ECO:0000313" key="3">
    <source>
        <dbReference type="EMBL" id="UMB71369.1"/>
    </source>
</evidence>
<reference evidence="3" key="1">
    <citation type="submission" date="2022-08" db="EMBL/GenBank/DDBJ databases">
        <title>Whole genome sequencing of non-tuberculosis mycobacteria type-strains.</title>
        <authorList>
            <person name="Igarashi Y."/>
            <person name="Osugi A."/>
            <person name="Mitarai S."/>
        </authorList>
    </citation>
    <scope>NUCLEOTIDE SEQUENCE</scope>
    <source>
        <strain evidence="3">DSM 45127</strain>
    </source>
</reference>
<sequence>MVPDAVSTRRVVVLALTLLPTLSCGGPPVAGTPRPAGTSHSPTSVAPEPMPTMAGHYQVVAGDPDDTTPETWVFTPCGAGCATAEMGGEGSRRRATARYVGNNWIIDMHVGAAIQCGDGTSVPGTKHYSWNPDTLEGRYWSTADIPPCGKDNPLDSYPVPLKMTKDAP</sequence>